<dbReference type="InterPro" id="IPR009057">
    <property type="entry name" value="Homeodomain-like_sf"/>
</dbReference>
<reference evidence="5" key="1">
    <citation type="submission" date="2011-09" db="EMBL/GenBank/DDBJ databases">
        <title>The permanent draft genome of Mucilaginibacter paludis DSM 18603.</title>
        <authorList>
            <consortium name="US DOE Joint Genome Institute (JGI-PGF)"/>
            <person name="Lucas S."/>
            <person name="Han J."/>
            <person name="Lapidus A."/>
            <person name="Bruce D."/>
            <person name="Goodwin L."/>
            <person name="Pitluck S."/>
            <person name="Peters L."/>
            <person name="Kyrpides N."/>
            <person name="Mavromatis K."/>
            <person name="Ivanova N."/>
            <person name="Mikhailova N."/>
            <person name="Held B."/>
            <person name="Detter J.C."/>
            <person name="Tapia R."/>
            <person name="Han C."/>
            <person name="Land M."/>
            <person name="Hauser L."/>
            <person name="Markowitz V."/>
            <person name="Cheng J.-F."/>
            <person name="Hugenholtz P."/>
            <person name="Woyke T."/>
            <person name="Wu D."/>
            <person name="Tindall B."/>
            <person name="Brambilla E."/>
            <person name="Klenk H.-P."/>
            <person name="Eisen J.A."/>
        </authorList>
    </citation>
    <scope>NUCLEOTIDE SEQUENCE [LARGE SCALE GENOMIC DNA]</scope>
    <source>
        <strain evidence="5">DSM 18603</strain>
    </source>
</reference>
<keyword evidence="3" id="KW-0804">Transcription</keyword>
<dbReference type="AlphaFoldDB" id="H1Y6E4"/>
<keyword evidence="2" id="KW-0238">DNA-binding</keyword>
<protein>
    <submittedName>
        <fullName evidence="5">Transcriptional regulator, AraC family</fullName>
    </submittedName>
</protein>
<evidence type="ECO:0000256" key="2">
    <source>
        <dbReference type="ARBA" id="ARBA00023125"/>
    </source>
</evidence>
<dbReference type="RefSeq" id="WP_008504484.1">
    <property type="nucleotide sequence ID" value="NZ_CM001403.1"/>
</dbReference>
<evidence type="ECO:0000313" key="6">
    <source>
        <dbReference type="Proteomes" id="UP000002774"/>
    </source>
</evidence>
<dbReference type="Proteomes" id="UP000002774">
    <property type="component" value="Chromosome"/>
</dbReference>
<dbReference type="STRING" id="714943.Mucpa_0711"/>
<sequence>MIKNVQKLNLTLLNADFVALNKNWNYKNVTSTFYRIYYIGEGSGNIDDAAGSIKLEPGFLYLIPSFTTCNYHCTEYMSQYYITFVEESPDGASLFAANRKIFKIPARDQEAEAVKRICKLNPGRGLKGSHNPSVFEKHAALQRYQELNQAMSAPALMETRGLLLQLMARFIASGTFNENEETAINSKIADAINFMLTNLQSGVMVTELAKRACLHPDYFSRLFHENTGERPLAYLQLRRVERARLLLTTTDLPVYEVARQSGFESTSYFARIFKNITGLTAGAYKRDNTIG</sequence>
<evidence type="ECO:0000256" key="3">
    <source>
        <dbReference type="ARBA" id="ARBA00023163"/>
    </source>
</evidence>
<dbReference type="InterPro" id="IPR018062">
    <property type="entry name" value="HTH_AraC-typ_CS"/>
</dbReference>
<gene>
    <name evidence="5" type="ORF">Mucpa_0711</name>
</gene>
<dbReference type="PANTHER" id="PTHR46796">
    <property type="entry name" value="HTH-TYPE TRANSCRIPTIONAL ACTIVATOR RHAS-RELATED"/>
    <property type="match status" value="1"/>
</dbReference>
<keyword evidence="6" id="KW-1185">Reference proteome</keyword>
<accession>H1Y6E4</accession>
<dbReference type="PROSITE" id="PS00041">
    <property type="entry name" value="HTH_ARAC_FAMILY_1"/>
    <property type="match status" value="1"/>
</dbReference>
<keyword evidence="1" id="KW-0805">Transcription regulation</keyword>
<dbReference type="EMBL" id="CM001403">
    <property type="protein sequence ID" value="EHQ24892.1"/>
    <property type="molecule type" value="Genomic_DNA"/>
</dbReference>
<dbReference type="Pfam" id="PF12833">
    <property type="entry name" value="HTH_18"/>
    <property type="match status" value="1"/>
</dbReference>
<dbReference type="InterPro" id="IPR020449">
    <property type="entry name" value="Tscrpt_reg_AraC-type_HTH"/>
</dbReference>
<name>H1Y6E4_9SPHI</name>
<evidence type="ECO:0000256" key="1">
    <source>
        <dbReference type="ARBA" id="ARBA00023015"/>
    </source>
</evidence>
<dbReference type="GO" id="GO:0003700">
    <property type="term" value="F:DNA-binding transcription factor activity"/>
    <property type="evidence" value="ECO:0007669"/>
    <property type="project" value="InterPro"/>
</dbReference>
<feature type="domain" description="HTH araC/xylS-type" evidence="4">
    <location>
        <begin position="189"/>
        <end position="287"/>
    </location>
</feature>
<dbReference type="SMART" id="SM00342">
    <property type="entry name" value="HTH_ARAC"/>
    <property type="match status" value="1"/>
</dbReference>
<dbReference type="Gene3D" id="1.10.10.60">
    <property type="entry name" value="Homeodomain-like"/>
    <property type="match status" value="2"/>
</dbReference>
<dbReference type="eggNOG" id="COG2207">
    <property type="taxonomic scope" value="Bacteria"/>
</dbReference>
<dbReference type="SUPFAM" id="SSF46689">
    <property type="entry name" value="Homeodomain-like"/>
    <property type="match status" value="2"/>
</dbReference>
<evidence type="ECO:0000313" key="5">
    <source>
        <dbReference type="EMBL" id="EHQ24892.1"/>
    </source>
</evidence>
<proteinExistence type="predicted"/>
<dbReference type="InterPro" id="IPR018060">
    <property type="entry name" value="HTH_AraC"/>
</dbReference>
<dbReference type="HOGENOM" id="CLU_000445_88_6_10"/>
<dbReference type="PRINTS" id="PR00032">
    <property type="entry name" value="HTHARAC"/>
</dbReference>
<evidence type="ECO:0000259" key="4">
    <source>
        <dbReference type="PROSITE" id="PS01124"/>
    </source>
</evidence>
<dbReference type="PROSITE" id="PS01124">
    <property type="entry name" value="HTH_ARAC_FAMILY_2"/>
    <property type="match status" value="1"/>
</dbReference>
<organism evidence="5 6">
    <name type="scientific">Mucilaginibacter paludis DSM 18603</name>
    <dbReference type="NCBI Taxonomy" id="714943"/>
    <lineage>
        <taxon>Bacteria</taxon>
        <taxon>Pseudomonadati</taxon>
        <taxon>Bacteroidota</taxon>
        <taxon>Sphingobacteriia</taxon>
        <taxon>Sphingobacteriales</taxon>
        <taxon>Sphingobacteriaceae</taxon>
        <taxon>Mucilaginibacter</taxon>
    </lineage>
</organism>
<dbReference type="InterPro" id="IPR050204">
    <property type="entry name" value="AraC_XylS_family_regulators"/>
</dbReference>
<dbReference type="OrthoDB" id="1007602at2"/>
<dbReference type="GO" id="GO:0043565">
    <property type="term" value="F:sequence-specific DNA binding"/>
    <property type="evidence" value="ECO:0007669"/>
    <property type="project" value="InterPro"/>
</dbReference>